<organism evidence="2">
    <name type="scientific">Xylanibacter ruminicola</name>
    <name type="common">Prevotella ruminicola</name>
    <dbReference type="NCBI Taxonomy" id="839"/>
    <lineage>
        <taxon>Bacteria</taxon>
        <taxon>Pseudomonadati</taxon>
        <taxon>Bacteroidota</taxon>
        <taxon>Bacteroidia</taxon>
        <taxon>Bacteroidales</taxon>
        <taxon>Prevotellaceae</taxon>
        <taxon>Xylanibacter</taxon>
    </lineage>
</organism>
<feature type="transmembrane region" description="Helical" evidence="1">
    <location>
        <begin position="73"/>
        <end position="91"/>
    </location>
</feature>
<proteinExistence type="predicted"/>
<dbReference type="EMBL" id="FRBD01000010">
    <property type="protein sequence ID" value="SHK72126.1"/>
    <property type="molecule type" value="Genomic_DNA"/>
</dbReference>
<sequence length="202" mass="23266">MELDDLKTSWNALDKRLAETEIVNMRMVKEMVSQKTKSAFNGIVGHNIYNFVVSLVIIGFVFPYVWMHTPISTTSFVIVEAVMFIGLIPVVRKLMLLSKFDVDGKNVSELNRLVLKYKKACHDDPYWTITGVTLGFVGFYISELGFNTAVDYGFNNRVWVVVGLTLLTFALAFVIGLWQRRRHTQQMQEIERGLEELKEFEE</sequence>
<evidence type="ECO:0000313" key="2">
    <source>
        <dbReference type="EMBL" id="SHK72126.1"/>
    </source>
</evidence>
<dbReference type="AlphaFoldDB" id="A0A1M6USS7"/>
<accession>A0A1M6USS7</accession>
<reference evidence="2" key="1">
    <citation type="submission" date="2016-11" db="EMBL/GenBank/DDBJ databases">
        <authorList>
            <person name="Jaros S."/>
            <person name="Januszkiewicz K."/>
            <person name="Wedrychowicz H."/>
        </authorList>
    </citation>
    <scope>NUCLEOTIDE SEQUENCE [LARGE SCALE GENOMIC DNA]</scope>
    <source>
        <strain evidence="2">KHT3</strain>
    </source>
</reference>
<feature type="transmembrane region" description="Helical" evidence="1">
    <location>
        <begin position="48"/>
        <end position="67"/>
    </location>
</feature>
<keyword evidence="1" id="KW-0812">Transmembrane</keyword>
<name>A0A1M6USS7_XYLRU</name>
<feature type="transmembrane region" description="Helical" evidence="1">
    <location>
        <begin position="126"/>
        <end position="146"/>
    </location>
</feature>
<dbReference type="RefSeq" id="WP_073207982.1">
    <property type="nucleotide sequence ID" value="NZ_FRBD01000010.1"/>
</dbReference>
<keyword evidence="1" id="KW-0472">Membrane</keyword>
<keyword evidence="1" id="KW-1133">Transmembrane helix</keyword>
<protein>
    <submittedName>
        <fullName evidence="2">Uncharacterized protein</fullName>
    </submittedName>
</protein>
<evidence type="ECO:0000256" key="1">
    <source>
        <dbReference type="SAM" id="Phobius"/>
    </source>
</evidence>
<feature type="transmembrane region" description="Helical" evidence="1">
    <location>
        <begin position="158"/>
        <end position="178"/>
    </location>
</feature>
<gene>
    <name evidence="2" type="ORF">SAMN05216463_11096</name>
</gene>
<dbReference type="Proteomes" id="UP000184130">
    <property type="component" value="Unassembled WGS sequence"/>
</dbReference>
<dbReference type="OrthoDB" id="1047894at2"/>